<dbReference type="PANTHER" id="PTHR24291">
    <property type="entry name" value="CYTOCHROME P450 FAMILY 4"/>
    <property type="match status" value="1"/>
</dbReference>
<evidence type="ECO:0000256" key="7">
    <source>
        <dbReference type="ARBA" id="ARBA00022723"/>
    </source>
</evidence>
<accession>A0A1B0D9C6</accession>
<protein>
    <submittedName>
        <fullName evidence="14">Uncharacterized protein</fullName>
    </submittedName>
</protein>
<keyword evidence="6" id="KW-0349">Heme</keyword>
<dbReference type="VEuPathDB" id="VectorBase:PPAI004238"/>
<proteinExistence type="inferred from homology"/>
<keyword evidence="12" id="KW-0503">Monooxygenase</keyword>
<dbReference type="GO" id="GO:0004497">
    <property type="term" value="F:monooxygenase activity"/>
    <property type="evidence" value="ECO:0007669"/>
    <property type="project" value="UniProtKB-KW"/>
</dbReference>
<evidence type="ECO:0000256" key="4">
    <source>
        <dbReference type="ARBA" id="ARBA00004406"/>
    </source>
</evidence>
<keyword evidence="9" id="KW-0492">Microsome</keyword>
<dbReference type="InterPro" id="IPR002401">
    <property type="entry name" value="Cyt_P450_E_grp-I"/>
</dbReference>
<dbReference type="GO" id="GO:0005789">
    <property type="term" value="C:endoplasmic reticulum membrane"/>
    <property type="evidence" value="ECO:0007669"/>
    <property type="project" value="UniProtKB-SubCell"/>
</dbReference>
<evidence type="ECO:0000313" key="15">
    <source>
        <dbReference type="Proteomes" id="UP000092462"/>
    </source>
</evidence>
<dbReference type="Gene3D" id="1.10.630.10">
    <property type="entry name" value="Cytochrome P450"/>
    <property type="match status" value="1"/>
</dbReference>
<evidence type="ECO:0000313" key="14">
    <source>
        <dbReference type="EnsemblMetazoa" id="PPAI004238-PA"/>
    </source>
</evidence>
<evidence type="ECO:0000256" key="9">
    <source>
        <dbReference type="ARBA" id="ARBA00022848"/>
    </source>
</evidence>
<comment type="function">
    <text evidence="2">May be involved in the metabolism of insect hormones and in the breakdown of synthetic insecticides.</text>
</comment>
<dbReference type="GO" id="GO:0005506">
    <property type="term" value="F:iron ion binding"/>
    <property type="evidence" value="ECO:0007669"/>
    <property type="project" value="InterPro"/>
</dbReference>
<dbReference type="EMBL" id="AJVK01012924">
    <property type="status" value="NOT_ANNOTATED_CDS"/>
    <property type="molecule type" value="Genomic_DNA"/>
</dbReference>
<keyword evidence="10" id="KW-0560">Oxidoreductase</keyword>
<dbReference type="Proteomes" id="UP000092462">
    <property type="component" value="Unassembled WGS sequence"/>
</dbReference>
<keyword evidence="15" id="KW-1185">Reference proteome</keyword>
<dbReference type="InterPro" id="IPR050196">
    <property type="entry name" value="Cytochrome_P450_Monoox"/>
</dbReference>
<dbReference type="Pfam" id="PF00067">
    <property type="entry name" value="p450"/>
    <property type="match status" value="1"/>
</dbReference>
<evidence type="ECO:0000256" key="11">
    <source>
        <dbReference type="ARBA" id="ARBA00023004"/>
    </source>
</evidence>
<comment type="subcellular location">
    <subcellularLocation>
        <location evidence="4">Endoplasmic reticulum membrane</location>
        <topology evidence="4">Peripheral membrane protein</topology>
    </subcellularLocation>
    <subcellularLocation>
        <location evidence="3">Microsome membrane</location>
        <topology evidence="3">Peripheral membrane protein</topology>
    </subcellularLocation>
</comment>
<evidence type="ECO:0000256" key="3">
    <source>
        <dbReference type="ARBA" id="ARBA00004174"/>
    </source>
</evidence>
<dbReference type="InterPro" id="IPR001128">
    <property type="entry name" value="Cyt_P450"/>
</dbReference>
<evidence type="ECO:0000256" key="6">
    <source>
        <dbReference type="ARBA" id="ARBA00022617"/>
    </source>
</evidence>
<dbReference type="EnsemblMetazoa" id="PPAI004238-RA">
    <property type="protein sequence ID" value="PPAI004238-PA"/>
    <property type="gene ID" value="PPAI004238"/>
</dbReference>
<dbReference type="VEuPathDB" id="VectorBase:PPAPM1_011866"/>
<evidence type="ECO:0000256" key="1">
    <source>
        <dbReference type="ARBA" id="ARBA00001971"/>
    </source>
</evidence>
<evidence type="ECO:0000256" key="8">
    <source>
        <dbReference type="ARBA" id="ARBA00022824"/>
    </source>
</evidence>
<keyword evidence="13" id="KW-0472">Membrane</keyword>
<keyword evidence="8" id="KW-0256">Endoplasmic reticulum</keyword>
<evidence type="ECO:0000256" key="5">
    <source>
        <dbReference type="ARBA" id="ARBA00010617"/>
    </source>
</evidence>
<dbReference type="GO" id="GO:0020037">
    <property type="term" value="F:heme binding"/>
    <property type="evidence" value="ECO:0007669"/>
    <property type="project" value="InterPro"/>
</dbReference>
<dbReference type="PRINTS" id="PR00463">
    <property type="entry name" value="EP450I"/>
</dbReference>
<dbReference type="PANTHER" id="PTHR24291:SF189">
    <property type="entry name" value="CYTOCHROME P450 4C3-RELATED"/>
    <property type="match status" value="1"/>
</dbReference>
<evidence type="ECO:0000256" key="13">
    <source>
        <dbReference type="ARBA" id="ARBA00023136"/>
    </source>
</evidence>
<evidence type="ECO:0000256" key="2">
    <source>
        <dbReference type="ARBA" id="ARBA00003690"/>
    </source>
</evidence>
<dbReference type="SUPFAM" id="SSF48264">
    <property type="entry name" value="Cytochrome P450"/>
    <property type="match status" value="1"/>
</dbReference>
<keyword evidence="7" id="KW-0479">Metal-binding</keyword>
<reference evidence="14" key="1">
    <citation type="submission" date="2022-08" db="UniProtKB">
        <authorList>
            <consortium name="EnsemblMetazoa"/>
        </authorList>
    </citation>
    <scope>IDENTIFICATION</scope>
    <source>
        <strain evidence="14">Israel</strain>
    </source>
</reference>
<comment type="similarity">
    <text evidence="5">Belongs to the cytochrome P450 family.</text>
</comment>
<organism evidence="14 15">
    <name type="scientific">Phlebotomus papatasi</name>
    <name type="common">Sandfly</name>
    <dbReference type="NCBI Taxonomy" id="29031"/>
    <lineage>
        <taxon>Eukaryota</taxon>
        <taxon>Metazoa</taxon>
        <taxon>Ecdysozoa</taxon>
        <taxon>Arthropoda</taxon>
        <taxon>Hexapoda</taxon>
        <taxon>Insecta</taxon>
        <taxon>Pterygota</taxon>
        <taxon>Neoptera</taxon>
        <taxon>Endopterygota</taxon>
        <taxon>Diptera</taxon>
        <taxon>Nematocera</taxon>
        <taxon>Psychodoidea</taxon>
        <taxon>Psychodidae</taxon>
        <taxon>Phlebotomus</taxon>
        <taxon>Phlebotomus</taxon>
    </lineage>
</organism>
<dbReference type="InterPro" id="IPR036396">
    <property type="entry name" value="Cyt_P450_sf"/>
</dbReference>
<evidence type="ECO:0000256" key="10">
    <source>
        <dbReference type="ARBA" id="ARBA00023002"/>
    </source>
</evidence>
<sequence>MFKTKIDKMIYNLKQLDEGVDVNLLDYLYMCTLDMISTSATDVDIDLQDGKNREYVDAVIAGADLVAKRIITVPYHIEWIYRFSSLYEVEKKSLRAVNGFLDRIIKLKKTMFDEVADAEEERREELAKLNNEEIETKPKIVINQLFRFWTRGQLDFKDVRDELDVMIYTGSDTSTHLSSYTLLMLAMHPEVQQKVVEELQSVFVDESVPFDYDSVKQLTYLEMVIKETLRLYPVIPYIAREVKADIKLSELILNT</sequence>
<evidence type="ECO:0000256" key="12">
    <source>
        <dbReference type="ARBA" id="ARBA00023033"/>
    </source>
</evidence>
<dbReference type="GO" id="GO:0016705">
    <property type="term" value="F:oxidoreductase activity, acting on paired donors, with incorporation or reduction of molecular oxygen"/>
    <property type="evidence" value="ECO:0007669"/>
    <property type="project" value="InterPro"/>
</dbReference>
<keyword evidence="11" id="KW-0408">Iron</keyword>
<comment type="cofactor">
    <cofactor evidence="1">
        <name>heme</name>
        <dbReference type="ChEBI" id="CHEBI:30413"/>
    </cofactor>
</comment>
<name>A0A1B0D9C6_PHLPP</name>
<dbReference type="AlphaFoldDB" id="A0A1B0D9C6"/>